<sequence>MPNIKSAIKRTKTNAARNEANIQQKSSMRTAIKRFETAVQNNSDNKTELLSSAVKQLDKAAQKGLIHKNNADRQKSRLTKKLNA</sequence>
<feature type="compositionally biased region" description="Polar residues" evidence="9">
    <location>
        <begin position="13"/>
        <end position="28"/>
    </location>
</feature>
<protein>
    <recommendedName>
        <fullName evidence="7 8">Small ribosomal subunit protein bS20</fullName>
    </recommendedName>
</protein>
<dbReference type="Pfam" id="PF01649">
    <property type="entry name" value="Ribosomal_S20p"/>
    <property type="match status" value="1"/>
</dbReference>
<proteinExistence type="inferred from homology"/>
<keyword evidence="3 8" id="KW-0699">rRNA-binding</keyword>
<dbReference type="STRING" id="1508404.JMA_22650"/>
<keyword evidence="6 8" id="KW-0687">Ribonucleoprotein</keyword>
<dbReference type="HAMAP" id="MF_00500">
    <property type="entry name" value="Ribosomal_bS20"/>
    <property type="match status" value="1"/>
</dbReference>
<gene>
    <name evidence="8" type="primary">rpsT</name>
    <name evidence="10" type="ORF">JMA_22650</name>
</gene>
<accession>A0A0B5ASC3</accession>
<keyword evidence="4 8" id="KW-0694">RNA-binding</keyword>
<dbReference type="FunFam" id="1.20.58.110:FF:000001">
    <property type="entry name" value="30S ribosomal protein S20"/>
    <property type="match status" value="1"/>
</dbReference>
<feature type="region of interest" description="Disordered" evidence="9">
    <location>
        <begin position="61"/>
        <end position="84"/>
    </location>
</feature>
<dbReference type="GO" id="GO:0015935">
    <property type="term" value="C:small ribosomal subunit"/>
    <property type="evidence" value="ECO:0007669"/>
    <property type="project" value="TreeGrafter"/>
</dbReference>
<evidence type="ECO:0000256" key="2">
    <source>
        <dbReference type="ARBA" id="ARBA00007634"/>
    </source>
</evidence>
<dbReference type="NCBIfam" id="TIGR00029">
    <property type="entry name" value="S20"/>
    <property type="match status" value="1"/>
</dbReference>
<dbReference type="KEGG" id="jeo:JMA_22650"/>
<evidence type="ECO:0000313" key="10">
    <source>
        <dbReference type="EMBL" id="AJD91582.1"/>
    </source>
</evidence>
<evidence type="ECO:0000256" key="6">
    <source>
        <dbReference type="ARBA" id="ARBA00023274"/>
    </source>
</evidence>
<dbReference type="GO" id="GO:0006412">
    <property type="term" value="P:translation"/>
    <property type="evidence" value="ECO:0007669"/>
    <property type="project" value="UniProtKB-UniRule"/>
</dbReference>
<dbReference type="PANTHER" id="PTHR33398">
    <property type="entry name" value="30S RIBOSOMAL PROTEIN S20"/>
    <property type="match status" value="1"/>
</dbReference>
<dbReference type="SUPFAM" id="SSF46992">
    <property type="entry name" value="Ribosomal protein S20"/>
    <property type="match status" value="1"/>
</dbReference>
<dbReference type="OrthoDB" id="9808392at2"/>
<evidence type="ECO:0000256" key="4">
    <source>
        <dbReference type="ARBA" id="ARBA00022884"/>
    </source>
</evidence>
<organism evidence="10 11">
    <name type="scientific">Jeotgalibacillus malaysiensis</name>
    <dbReference type="NCBI Taxonomy" id="1508404"/>
    <lineage>
        <taxon>Bacteria</taxon>
        <taxon>Bacillati</taxon>
        <taxon>Bacillota</taxon>
        <taxon>Bacilli</taxon>
        <taxon>Bacillales</taxon>
        <taxon>Caryophanaceae</taxon>
        <taxon>Jeotgalibacillus</taxon>
    </lineage>
</organism>
<reference evidence="10 11" key="1">
    <citation type="submission" date="2014-08" db="EMBL/GenBank/DDBJ databases">
        <title>Complete genome of a marine bacteria Jeotgalibacillus malaysiensis.</title>
        <authorList>
            <person name="Yaakop A.S."/>
            <person name="Chan K.-G."/>
            <person name="Goh K.M."/>
        </authorList>
    </citation>
    <scope>NUCLEOTIDE SEQUENCE [LARGE SCALE GENOMIC DNA]</scope>
    <source>
        <strain evidence="10 11">D5</strain>
    </source>
</reference>
<evidence type="ECO:0000256" key="1">
    <source>
        <dbReference type="ARBA" id="ARBA00003134"/>
    </source>
</evidence>
<comment type="function">
    <text evidence="1 8">Binds directly to 16S ribosomal RNA.</text>
</comment>
<dbReference type="GO" id="GO:0003735">
    <property type="term" value="F:structural constituent of ribosome"/>
    <property type="evidence" value="ECO:0007669"/>
    <property type="project" value="InterPro"/>
</dbReference>
<dbReference type="InterPro" id="IPR002583">
    <property type="entry name" value="Ribosomal_bS20"/>
</dbReference>
<dbReference type="GO" id="GO:0070181">
    <property type="term" value="F:small ribosomal subunit rRNA binding"/>
    <property type="evidence" value="ECO:0007669"/>
    <property type="project" value="TreeGrafter"/>
</dbReference>
<name>A0A0B5ASC3_9BACL</name>
<evidence type="ECO:0000256" key="3">
    <source>
        <dbReference type="ARBA" id="ARBA00022730"/>
    </source>
</evidence>
<dbReference type="EMBL" id="CP009416">
    <property type="protein sequence ID" value="AJD91582.1"/>
    <property type="molecule type" value="Genomic_DNA"/>
</dbReference>
<dbReference type="HOGENOM" id="CLU_160655_1_1_9"/>
<dbReference type="AlphaFoldDB" id="A0A0B5ASC3"/>
<comment type="similarity">
    <text evidence="2 8">Belongs to the bacterial ribosomal protein bS20 family.</text>
</comment>
<evidence type="ECO:0000313" key="11">
    <source>
        <dbReference type="Proteomes" id="UP000031449"/>
    </source>
</evidence>
<dbReference type="InterPro" id="IPR036510">
    <property type="entry name" value="Ribosomal_bS20_sf"/>
</dbReference>
<keyword evidence="5 8" id="KW-0689">Ribosomal protein</keyword>
<evidence type="ECO:0000256" key="5">
    <source>
        <dbReference type="ARBA" id="ARBA00022980"/>
    </source>
</evidence>
<dbReference type="PANTHER" id="PTHR33398:SF1">
    <property type="entry name" value="SMALL RIBOSOMAL SUBUNIT PROTEIN BS20C"/>
    <property type="match status" value="1"/>
</dbReference>
<evidence type="ECO:0000256" key="9">
    <source>
        <dbReference type="SAM" id="MobiDB-lite"/>
    </source>
</evidence>
<keyword evidence="11" id="KW-1185">Reference proteome</keyword>
<evidence type="ECO:0000256" key="7">
    <source>
        <dbReference type="ARBA" id="ARBA00035136"/>
    </source>
</evidence>
<evidence type="ECO:0000256" key="8">
    <source>
        <dbReference type="HAMAP-Rule" id="MF_00500"/>
    </source>
</evidence>
<dbReference type="Gene3D" id="1.20.58.110">
    <property type="entry name" value="Ribosomal protein S20"/>
    <property type="match status" value="1"/>
</dbReference>
<dbReference type="GO" id="GO:0005829">
    <property type="term" value="C:cytosol"/>
    <property type="evidence" value="ECO:0007669"/>
    <property type="project" value="TreeGrafter"/>
</dbReference>
<dbReference type="Proteomes" id="UP000031449">
    <property type="component" value="Chromosome"/>
</dbReference>
<feature type="region of interest" description="Disordered" evidence="9">
    <location>
        <begin position="1"/>
        <end position="28"/>
    </location>
</feature>